<name>A4BQA4_9GAMM</name>
<dbReference type="eggNOG" id="COG0846">
    <property type="taxonomic scope" value="Bacteria"/>
</dbReference>
<keyword evidence="2" id="KW-1185">Reference proteome</keyword>
<protein>
    <submittedName>
        <fullName evidence="1">TPR domain protein</fullName>
    </submittedName>
</protein>
<dbReference type="Pfam" id="PF13289">
    <property type="entry name" value="SIR2_2"/>
    <property type="match status" value="1"/>
</dbReference>
<dbReference type="EMBL" id="AAOF01000004">
    <property type="protein sequence ID" value="EAR22259.1"/>
    <property type="molecule type" value="Genomic_DNA"/>
</dbReference>
<proteinExistence type="predicted"/>
<dbReference type="InterPro" id="IPR029035">
    <property type="entry name" value="DHS-like_NAD/FAD-binding_dom"/>
</dbReference>
<dbReference type="SUPFAM" id="SSF52467">
    <property type="entry name" value="DHS-like NAD/FAD-binding domain"/>
    <property type="match status" value="1"/>
</dbReference>
<dbReference type="AlphaFoldDB" id="A4BQA4"/>
<sequence>MSILAKDQHTQLAFALYENPGVFAVLLGSGLSRSAEIPTGWEITLDLIRRVALAQGVEAQPDWAKWYREETGHEPSYSALLEELASSPDERRSILHSYIEPTDQDREEWKKVPTPAHEALADLVRAGYVRVIVTTNFDRLMENALREHGVEPTIVASVDALKGAEPLAHSACYILKLHGDYKDARILNTDEELSGYTAEYDALLDRIFDEYGLIVCGWSGEWDHALRAAFLRAPNRRYPMYWGARGKPGTGAGEIITHRGARLVEITDADSFFTGLWQRVQTLEQTHRQNPLGVDLLVNSTKRYLAKPEYRIQLDELFSQETERLIEQIDSSAFAAQGGWNQDEFCRRVALYEAATEPLARMAGVLGRWGDGSELSLVVDVLSAIRVHADKVGGGLTVWLNIRTYPVVLIFTAYGLGLVPFSTLADASSPAIGIHLPRAP</sequence>
<organism evidence="1 2">
    <name type="scientific">Nitrococcus mobilis Nb-231</name>
    <dbReference type="NCBI Taxonomy" id="314278"/>
    <lineage>
        <taxon>Bacteria</taxon>
        <taxon>Pseudomonadati</taxon>
        <taxon>Pseudomonadota</taxon>
        <taxon>Gammaproteobacteria</taxon>
        <taxon>Chromatiales</taxon>
        <taxon>Ectothiorhodospiraceae</taxon>
        <taxon>Nitrococcus</taxon>
    </lineage>
</organism>
<dbReference type="Proteomes" id="UP000003374">
    <property type="component" value="Unassembled WGS sequence"/>
</dbReference>
<dbReference type="Gene3D" id="3.40.50.1220">
    <property type="entry name" value="TPP-binding domain"/>
    <property type="match status" value="1"/>
</dbReference>
<comment type="caution">
    <text evidence="1">The sequence shown here is derived from an EMBL/GenBank/DDBJ whole genome shotgun (WGS) entry which is preliminary data.</text>
</comment>
<dbReference type="RefSeq" id="WP_005000276.1">
    <property type="nucleotide sequence ID" value="NZ_CH672427.1"/>
</dbReference>
<accession>A4BQA4</accession>
<gene>
    <name evidence="1" type="ORF">NB231_05100</name>
</gene>
<dbReference type="HOGENOM" id="CLU_027194_0_0_6"/>
<dbReference type="STRING" id="314278.NB231_05100"/>
<evidence type="ECO:0000313" key="2">
    <source>
        <dbReference type="Proteomes" id="UP000003374"/>
    </source>
</evidence>
<evidence type="ECO:0000313" key="1">
    <source>
        <dbReference type="EMBL" id="EAR22259.1"/>
    </source>
</evidence>
<reference evidence="1 2" key="1">
    <citation type="submission" date="2006-02" db="EMBL/GenBank/DDBJ databases">
        <authorList>
            <person name="Waterbury J."/>
            <person name="Ferriera S."/>
            <person name="Johnson J."/>
            <person name="Kravitz S."/>
            <person name="Halpern A."/>
            <person name="Remington K."/>
            <person name="Beeson K."/>
            <person name="Tran B."/>
            <person name="Rogers Y.-H."/>
            <person name="Friedman R."/>
            <person name="Venter J.C."/>
        </authorList>
    </citation>
    <scope>NUCLEOTIDE SEQUENCE [LARGE SCALE GENOMIC DNA]</scope>
    <source>
        <strain evidence="1 2">Nb-231</strain>
    </source>
</reference>